<dbReference type="Gene3D" id="3.90.70.30">
    <property type="entry name" value="Phytochelatin synthase, N-terminal domain"/>
    <property type="match status" value="1"/>
</dbReference>
<dbReference type="AlphaFoldDB" id="A0A3L8Q0L9"/>
<evidence type="ECO:0000256" key="1">
    <source>
        <dbReference type="ARBA" id="ARBA00012468"/>
    </source>
</evidence>
<feature type="chain" id="PRO_5018162171" description="glutathione gamma-glutamylcysteinyltransferase" evidence="3">
    <location>
        <begin position="22"/>
        <end position="124"/>
    </location>
</feature>
<dbReference type="InterPro" id="IPR007719">
    <property type="entry name" value="PCS_N"/>
</dbReference>
<dbReference type="PROSITE" id="PS51443">
    <property type="entry name" value="PCS"/>
    <property type="match status" value="1"/>
</dbReference>
<evidence type="ECO:0000313" key="6">
    <source>
        <dbReference type="Proteomes" id="UP000281474"/>
    </source>
</evidence>
<protein>
    <recommendedName>
        <fullName evidence="1">glutathione gamma-glutamylcysteinyltransferase</fullName>
        <ecNumber evidence="1">2.3.2.15</ecNumber>
    </recommendedName>
</protein>
<dbReference type="GO" id="GO:0016756">
    <property type="term" value="F:glutathione gamma-glutamylcysteinyltransferase activity"/>
    <property type="evidence" value="ECO:0007669"/>
    <property type="project" value="UniProtKB-EC"/>
</dbReference>
<dbReference type="EMBL" id="QZEI01000005">
    <property type="protein sequence ID" value="RLV61171.1"/>
    <property type="molecule type" value="Genomic_DNA"/>
</dbReference>
<name>A0A3L8Q0L9_9GAMM</name>
<dbReference type="GO" id="GO:0046872">
    <property type="term" value="F:metal ion binding"/>
    <property type="evidence" value="ECO:0007669"/>
    <property type="project" value="InterPro"/>
</dbReference>
<dbReference type="InterPro" id="IPR038765">
    <property type="entry name" value="Papain-like_cys_pep_sf"/>
</dbReference>
<dbReference type="GO" id="GO:0046938">
    <property type="term" value="P:phytochelatin biosynthetic process"/>
    <property type="evidence" value="ECO:0007669"/>
    <property type="project" value="InterPro"/>
</dbReference>
<dbReference type="EC" id="2.3.2.15" evidence="1"/>
<comment type="caution">
    <text evidence="5">The sequence shown here is derived from an EMBL/GenBank/DDBJ whole genome shotgun (WGS) entry which is preliminary data.</text>
</comment>
<feature type="domain" description="Peptidase C83" evidence="4">
    <location>
        <begin position="16"/>
        <end position="124"/>
    </location>
</feature>
<proteinExistence type="predicted"/>
<feature type="signal peptide" evidence="3">
    <location>
        <begin position="1"/>
        <end position="21"/>
    </location>
</feature>
<evidence type="ECO:0000256" key="3">
    <source>
        <dbReference type="SAM" id="SignalP"/>
    </source>
</evidence>
<dbReference type="GO" id="GO:0010038">
    <property type="term" value="P:response to metal ion"/>
    <property type="evidence" value="ECO:0007669"/>
    <property type="project" value="InterPro"/>
</dbReference>
<dbReference type="Proteomes" id="UP000281474">
    <property type="component" value="Unassembled WGS sequence"/>
</dbReference>
<sequence>MKKQLLSITLFSFICSFGCFASSNNLPVPHNLIRLVSANGILQLIRSPQKFSQDYWSLSRYYVTETGLAYCGPASVVMVLNAMGFKPTTAPEHFPYKIYNQHNIVYNNKVLEKKSHLPLLIITA</sequence>
<evidence type="ECO:0000259" key="4">
    <source>
        <dbReference type="PROSITE" id="PS51443"/>
    </source>
</evidence>
<keyword evidence="2" id="KW-0104">Cadmium</keyword>
<evidence type="ECO:0000256" key="2">
    <source>
        <dbReference type="ARBA" id="ARBA00022539"/>
    </source>
</evidence>
<dbReference type="SUPFAM" id="SSF54001">
    <property type="entry name" value="Cysteine proteinases"/>
    <property type="match status" value="1"/>
</dbReference>
<accession>A0A3L8Q0L9</accession>
<reference evidence="5 6" key="1">
    <citation type="submission" date="2018-09" db="EMBL/GenBank/DDBJ databases">
        <title>Phylogeny of the Shewanellaceae, and recommendation for two new genera, Pseudoshewanella and Parashewanella.</title>
        <authorList>
            <person name="Wang G."/>
        </authorList>
    </citation>
    <scope>NUCLEOTIDE SEQUENCE [LARGE SCALE GENOMIC DNA]</scope>
    <source>
        <strain evidence="5 6">C51</strain>
    </source>
</reference>
<keyword evidence="6" id="KW-1185">Reference proteome</keyword>
<organism evidence="5 6">
    <name type="scientific">Parashewanella curva</name>
    <dbReference type="NCBI Taxonomy" id="2338552"/>
    <lineage>
        <taxon>Bacteria</taxon>
        <taxon>Pseudomonadati</taxon>
        <taxon>Pseudomonadota</taxon>
        <taxon>Gammaproteobacteria</taxon>
        <taxon>Alteromonadales</taxon>
        <taxon>Shewanellaceae</taxon>
        <taxon>Parashewanella</taxon>
    </lineage>
</organism>
<dbReference type="Pfam" id="PF05023">
    <property type="entry name" value="Phytochelatin"/>
    <property type="match status" value="1"/>
</dbReference>
<dbReference type="RefSeq" id="WP_121837433.1">
    <property type="nucleotide sequence ID" value="NZ_ML014756.1"/>
</dbReference>
<keyword evidence="3" id="KW-0732">Signal</keyword>
<evidence type="ECO:0000313" key="5">
    <source>
        <dbReference type="EMBL" id="RLV61171.1"/>
    </source>
</evidence>
<gene>
    <name evidence="5" type="ORF">D5018_02635</name>
</gene>
<dbReference type="InterPro" id="IPR038156">
    <property type="entry name" value="PCS_N_sf"/>
</dbReference>
<dbReference type="OrthoDB" id="8560621at2"/>